<gene>
    <name evidence="2" type="ORF">ABB37_04423</name>
</gene>
<reference evidence="2 3" key="1">
    <citation type="submission" date="2015-07" db="EMBL/GenBank/DDBJ databases">
        <title>High-quality genome of monoxenous trypanosomatid Leptomonas pyrrhocoris.</title>
        <authorList>
            <person name="Flegontov P."/>
            <person name="Butenko A."/>
            <person name="Firsov S."/>
            <person name="Vlcek C."/>
            <person name="Logacheva M.D."/>
            <person name="Field M."/>
            <person name="Filatov D."/>
            <person name="Flegontova O."/>
            <person name="Gerasimov E."/>
            <person name="Jackson A.P."/>
            <person name="Kelly S."/>
            <person name="Opperdoes F."/>
            <person name="O'Reilly A."/>
            <person name="Votypka J."/>
            <person name="Yurchenko V."/>
            <person name="Lukes J."/>
        </authorList>
    </citation>
    <scope>NUCLEOTIDE SEQUENCE [LARGE SCALE GENOMIC DNA]</scope>
    <source>
        <strain evidence="2">H10</strain>
    </source>
</reference>
<dbReference type="GeneID" id="26904714"/>
<feature type="compositionally biased region" description="Polar residues" evidence="1">
    <location>
        <begin position="285"/>
        <end position="302"/>
    </location>
</feature>
<protein>
    <submittedName>
        <fullName evidence="2">Uncharacterized protein</fullName>
    </submittedName>
</protein>
<evidence type="ECO:0000313" key="2">
    <source>
        <dbReference type="EMBL" id="KPA81059.1"/>
    </source>
</evidence>
<dbReference type="Proteomes" id="UP000037923">
    <property type="component" value="Unassembled WGS sequence"/>
</dbReference>
<feature type="region of interest" description="Disordered" evidence="1">
    <location>
        <begin position="279"/>
        <end position="304"/>
    </location>
</feature>
<feature type="region of interest" description="Disordered" evidence="1">
    <location>
        <begin position="1003"/>
        <end position="1070"/>
    </location>
</feature>
<feature type="compositionally biased region" description="Low complexity" evidence="1">
    <location>
        <begin position="507"/>
        <end position="525"/>
    </location>
</feature>
<sequence length="1070" mass="115556">MALVPHTQELQREVQAVQQLRRSLHDAYIAESGAARRSAKNDGGKPPSAMEVHRTVDAPTLNILKSPNYPFTLCEEAPPSYVPPPVPFDVAGEIDSLKQRVLQVQEDLQKYQKQHSRGGAPLSRTQMLDFFSHNATYAEMAWVVSSLQWFYRWVLTHSISHLWNCKEQLEYVLTQNDASLPQSVEEMDQCLQELPFSAAVSVLDTDRQSVVAQERRRLRSVSRTFRGRLPPEAVTVATSSYLTPEEKYMYQEFFNQSEHMLLLLNHTLMLDKANSHLIQGGGRHSTPTSAAGMMSNSQNSARGGSFESGAVMLTSDSMMGEMDTAGLAEETLNAVAAEQEVITTLMRTIRERQQRGESFDVSEEEAQHSHKAQVAVYGCVLSDMSLMGQQMSLVSEFVDHYEDWLKLRGFQSHEELMSELSKRSGGTAWPTLSIHGDAADGHGHFVPPTEQLQASYPRPADNNSKNSGGAPKDTYTQFDSAKGPRATPTSQNFLAKAPPNEKPTKKAQAAAASEQVAPASSAASERSMPSQAAKKPAAVSGSVTSPASDNIEAPGVTPGREVANAFYSILEQMAAAHPSGDGGVARAWLIATVRFIVVKMVRREWDANSTAQNIAQAEEDLLGLLRRKSAYARLTASAAALCVVAQEMARLCAARCEMRSLTAEVPVVLHVPEDADDYAQAVADVMNPVEQERWGCVLDALWFQTDPSTQSSGGLLLQQTAATAEGTASSPVRPNASGVLHFLYIESIDAPPTPQNQCVTCINLRYRLPRMSPAATSSRRVAPTLAAVSGAQPSSNYGMSRYQLARRVLAAFAEIETRGLLPCFACRVAEAATVPLSQAVFVTFDDANTSVVVDVSHTPLLCVLPPAAIELKRLYADVGAAPAPEGAKDQYYTAYASPVNFSTIGLMVGAVLEEVAIRVPVLSDLYMTASTVREQALSEIQSGKPSRCFTNATTHPIPVSCAPAKTRAISIQRESIANRNSTAVRHFIPPLLRNIEDRIAAIEHGGGGGSGGNNSSNVAPRSRNTNETPDGSVSTPRGASAQSVTGRQTQMVGGKGTTSPSPSAVRPIRP</sequence>
<comment type="caution">
    <text evidence="2">The sequence shown here is derived from an EMBL/GenBank/DDBJ whole genome shotgun (WGS) entry which is preliminary data.</text>
</comment>
<dbReference type="EMBL" id="LGTL01000007">
    <property type="protein sequence ID" value="KPA81059.1"/>
    <property type="molecule type" value="Genomic_DNA"/>
</dbReference>
<dbReference type="AlphaFoldDB" id="A0A0M9G2W4"/>
<feature type="compositionally biased region" description="Polar residues" evidence="1">
    <location>
        <begin position="1018"/>
        <end position="1062"/>
    </location>
</feature>
<dbReference type="OrthoDB" id="272403at2759"/>
<proteinExistence type="predicted"/>
<evidence type="ECO:0000313" key="3">
    <source>
        <dbReference type="Proteomes" id="UP000037923"/>
    </source>
</evidence>
<keyword evidence="3" id="KW-1185">Reference proteome</keyword>
<evidence type="ECO:0000256" key="1">
    <source>
        <dbReference type="SAM" id="MobiDB-lite"/>
    </source>
</evidence>
<accession>A0A0M9G2W4</accession>
<feature type="region of interest" description="Disordered" evidence="1">
    <location>
        <begin position="431"/>
        <end position="556"/>
    </location>
</feature>
<name>A0A0M9G2W4_LEPPY</name>
<organism evidence="2 3">
    <name type="scientific">Leptomonas pyrrhocoris</name>
    <name type="common">Firebug parasite</name>
    <dbReference type="NCBI Taxonomy" id="157538"/>
    <lineage>
        <taxon>Eukaryota</taxon>
        <taxon>Discoba</taxon>
        <taxon>Euglenozoa</taxon>
        <taxon>Kinetoplastea</taxon>
        <taxon>Metakinetoplastina</taxon>
        <taxon>Trypanosomatida</taxon>
        <taxon>Trypanosomatidae</taxon>
        <taxon>Leishmaniinae</taxon>
        <taxon>Leptomonas</taxon>
    </lineage>
</organism>
<dbReference type="VEuPathDB" id="TriTrypDB:LpyrH10_07_2300"/>
<dbReference type="RefSeq" id="XP_015659498.1">
    <property type="nucleotide sequence ID" value="XM_015802097.1"/>
</dbReference>
<dbReference type="OMA" id="HSISHLW"/>